<dbReference type="Pfam" id="PF00874">
    <property type="entry name" value="PRD"/>
    <property type="match status" value="2"/>
</dbReference>
<dbReference type="EMBL" id="AVPF01000003">
    <property type="protein sequence ID" value="KGX91228.1"/>
    <property type="molecule type" value="Genomic_DNA"/>
</dbReference>
<dbReference type="AlphaFoldDB" id="A0A0A5GJ24"/>
<proteinExistence type="predicted"/>
<dbReference type="SUPFAM" id="SSF63520">
    <property type="entry name" value="PTS-regulatory domain, PRD"/>
    <property type="match status" value="2"/>
</dbReference>
<feature type="domain" description="PRD" evidence="5">
    <location>
        <begin position="300"/>
        <end position="407"/>
    </location>
</feature>
<dbReference type="InterPro" id="IPR011608">
    <property type="entry name" value="PRD"/>
</dbReference>
<feature type="domain" description="PTS EIIA type-2" evidence="3">
    <location>
        <begin position="550"/>
        <end position="693"/>
    </location>
</feature>
<feature type="domain" description="PRD" evidence="5">
    <location>
        <begin position="191"/>
        <end position="294"/>
    </location>
</feature>
<dbReference type="SUPFAM" id="SSF55804">
    <property type="entry name" value="Phoshotransferase/anion transport protein"/>
    <property type="match status" value="1"/>
</dbReference>
<dbReference type="PROSITE" id="PS51372">
    <property type="entry name" value="PRD_2"/>
    <property type="match status" value="2"/>
</dbReference>
<evidence type="ECO:0000259" key="4">
    <source>
        <dbReference type="PROSITE" id="PS51099"/>
    </source>
</evidence>
<keyword evidence="7" id="KW-1185">Reference proteome</keyword>
<dbReference type="CDD" id="cd00211">
    <property type="entry name" value="PTS_IIA_fru"/>
    <property type="match status" value="1"/>
</dbReference>
<dbReference type="InterPro" id="IPR050661">
    <property type="entry name" value="BglG_antiterminators"/>
</dbReference>
<dbReference type="Proteomes" id="UP000030403">
    <property type="component" value="Unassembled WGS sequence"/>
</dbReference>
<dbReference type="GO" id="GO:0009401">
    <property type="term" value="P:phosphoenolpyruvate-dependent sugar phosphotransferase system"/>
    <property type="evidence" value="ECO:0007669"/>
    <property type="project" value="InterPro"/>
</dbReference>
<dbReference type="InterPro" id="IPR002178">
    <property type="entry name" value="PTS_EIIA_type-2_dom"/>
</dbReference>
<dbReference type="GO" id="GO:0006355">
    <property type="term" value="P:regulation of DNA-templated transcription"/>
    <property type="evidence" value="ECO:0007669"/>
    <property type="project" value="InterPro"/>
</dbReference>
<dbReference type="GO" id="GO:0008982">
    <property type="term" value="F:protein-N(PI)-phosphohistidine-sugar phosphotransferase activity"/>
    <property type="evidence" value="ECO:0007669"/>
    <property type="project" value="InterPro"/>
</dbReference>
<dbReference type="InterPro" id="IPR016152">
    <property type="entry name" value="PTrfase/Anion_transptr"/>
</dbReference>
<name>A0A0A5GJ24_9BACI</name>
<dbReference type="InterPro" id="IPR013196">
    <property type="entry name" value="HTH_11"/>
</dbReference>
<evidence type="ECO:0000313" key="6">
    <source>
        <dbReference type="EMBL" id="KGX91228.1"/>
    </source>
</evidence>
<dbReference type="Gene3D" id="3.40.50.2300">
    <property type="match status" value="1"/>
</dbReference>
<dbReference type="Pfam" id="PF00359">
    <property type="entry name" value="PTS_EIIA_2"/>
    <property type="match status" value="1"/>
</dbReference>
<dbReference type="RefSeq" id="WP_027445390.1">
    <property type="nucleotide sequence ID" value="NZ_AULJ01000008.1"/>
</dbReference>
<evidence type="ECO:0000313" key="7">
    <source>
        <dbReference type="Proteomes" id="UP000030403"/>
    </source>
</evidence>
<dbReference type="eggNOG" id="COG3711">
    <property type="taxonomic scope" value="Bacteria"/>
</dbReference>
<dbReference type="SUPFAM" id="SSF52794">
    <property type="entry name" value="PTS system IIB component-like"/>
    <property type="match status" value="1"/>
</dbReference>
<dbReference type="Gene3D" id="3.40.930.10">
    <property type="entry name" value="Mannitol-specific EII, Chain A"/>
    <property type="match status" value="1"/>
</dbReference>
<dbReference type="InterPro" id="IPR036095">
    <property type="entry name" value="PTS_EIIB-like_sf"/>
</dbReference>
<dbReference type="PROSITE" id="PS51094">
    <property type="entry name" value="PTS_EIIA_TYPE_2"/>
    <property type="match status" value="1"/>
</dbReference>
<dbReference type="PROSITE" id="PS00372">
    <property type="entry name" value="PTS_EIIA_TYPE_2_HIS"/>
    <property type="match status" value="1"/>
</dbReference>
<evidence type="ECO:0000259" key="5">
    <source>
        <dbReference type="PROSITE" id="PS51372"/>
    </source>
</evidence>
<gene>
    <name evidence="6" type="ORF">N783_11100</name>
</gene>
<dbReference type="InterPro" id="IPR013011">
    <property type="entry name" value="PTS_EIIB_2"/>
</dbReference>
<dbReference type="CDD" id="cd05568">
    <property type="entry name" value="PTS_IIB_bgl_like"/>
    <property type="match status" value="1"/>
</dbReference>
<dbReference type="Gene3D" id="1.10.1790.10">
    <property type="entry name" value="PRD domain"/>
    <property type="match status" value="2"/>
</dbReference>
<organism evidence="6 7">
    <name type="scientific">Pontibacillus marinus BH030004 = DSM 16465</name>
    <dbReference type="NCBI Taxonomy" id="1385511"/>
    <lineage>
        <taxon>Bacteria</taxon>
        <taxon>Bacillati</taxon>
        <taxon>Bacillota</taxon>
        <taxon>Bacilli</taxon>
        <taxon>Bacillales</taxon>
        <taxon>Bacillaceae</taxon>
        <taxon>Pontibacillus</taxon>
    </lineage>
</organism>
<accession>A0A0A5GJ24</accession>
<evidence type="ECO:0000256" key="1">
    <source>
        <dbReference type="ARBA" id="ARBA00022679"/>
    </source>
</evidence>
<dbReference type="Pfam" id="PF08279">
    <property type="entry name" value="HTH_11"/>
    <property type="match status" value="1"/>
</dbReference>
<keyword evidence="1" id="KW-0808">Transferase</keyword>
<dbReference type="InterPro" id="IPR036390">
    <property type="entry name" value="WH_DNA-bd_sf"/>
</dbReference>
<dbReference type="SUPFAM" id="SSF46785">
    <property type="entry name" value="Winged helix' DNA-binding domain"/>
    <property type="match status" value="1"/>
</dbReference>
<reference evidence="6 7" key="1">
    <citation type="submission" date="2013-08" db="EMBL/GenBank/DDBJ databases">
        <authorList>
            <person name="Huang J."/>
            <person name="Wang G."/>
        </authorList>
    </citation>
    <scope>NUCLEOTIDE SEQUENCE [LARGE SCALE GENOMIC DNA]</scope>
    <source>
        <strain evidence="6 7">BH030004</strain>
    </source>
</reference>
<dbReference type="PANTHER" id="PTHR30185">
    <property type="entry name" value="CRYPTIC BETA-GLUCOSIDE BGL OPERON ANTITERMINATOR"/>
    <property type="match status" value="1"/>
</dbReference>
<keyword evidence="2" id="KW-0677">Repeat</keyword>
<dbReference type="PANTHER" id="PTHR30185:SF9">
    <property type="entry name" value="MANNITOL-SPECIFIC PHOSPHOTRANSFERASE ENZYME IIA COMPONENT"/>
    <property type="match status" value="1"/>
</dbReference>
<protein>
    <submittedName>
        <fullName evidence="6">PTS lichenan transporter subunit IIC</fullName>
    </submittedName>
</protein>
<feature type="domain" description="PTS EIIB type-2" evidence="4">
    <location>
        <begin position="412"/>
        <end position="500"/>
    </location>
</feature>
<evidence type="ECO:0000256" key="2">
    <source>
        <dbReference type="ARBA" id="ARBA00022737"/>
    </source>
</evidence>
<dbReference type="eggNOG" id="COG1762">
    <property type="taxonomic scope" value="Bacteria"/>
</dbReference>
<evidence type="ECO:0000259" key="3">
    <source>
        <dbReference type="PROSITE" id="PS51094"/>
    </source>
</evidence>
<sequence>MILDQRRTHILYQIQSSQVPVSEQWLQDKMGVSSRTIYYDVRHINEWLESEGMEPIQRKRGEGFYLPDHSRDAIKDKVNLTHQWQYQLSQDERVLLISLYALTTIEPITMKWLLEKMQFSRGTIVKDLKHVDENMKSYDLRVLYERGKGYKVKGLELKKRKLLSYFIQTIQPKEKWSHLWDEVYAIFSNHFEREDASHIIKSLVHESEQFLGVTFTDEMLEYLTIQLHIMLIRANQNLEIDSDEFDVLVNTKAYQSAKLLEKQLEEEFQIQFSDEEVAYLTTQILGSKVEYDNFSATSEAERKKLYDIVRRIIDEFQIYSCVLFEDREQLEQNLLTHMKPMYYRLKYGVSMNSDMSEYIQDQYHDVYELTRKSLFPLEEMIGFNIPDNEVAYIAMHFGGWLKKQNKTLNRKYQAIIVCENGIGTSNMVKAQLEAMLNDVDIVKAMSFREYRETDIDVDIIFATNYLKPKEIPVVHVPVLLSDSDKQYVMNQLSQHLSPGEKSLSEVEQMLQVIDQYATVHDRDALKQELEHYQTNQNHTEKEPYTPMLDELLTSETILFRDSMNSWEEAIRTASEPLLEQGKIQENYIEAMINNVHELGPYIVIAPQIAIPHARPEEGVEQLGMSLLRVNDPVAFSDQEKHNANLVIVLAAIDNETHLKALSQLTTMLSEEDNIGKLVKAQNSEEVIELINTYSTH</sequence>
<dbReference type="InterPro" id="IPR036634">
    <property type="entry name" value="PRD_sf"/>
</dbReference>
<comment type="caution">
    <text evidence="6">The sequence shown here is derived from an EMBL/GenBank/DDBJ whole genome shotgun (WGS) entry which is preliminary data.</text>
</comment>
<dbReference type="Gene3D" id="1.10.10.10">
    <property type="entry name" value="Winged helix-like DNA-binding domain superfamily/Winged helix DNA-binding domain"/>
    <property type="match status" value="1"/>
</dbReference>
<dbReference type="PROSITE" id="PS51099">
    <property type="entry name" value="PTS_EIIB_TYPE_2"/>
    <property type="match status" value="1"/>
</dbReference>
<dbReference type="InterPro" id="IPR036388">
    <property type="entry name" value="WH-like_DNA-bd_sf"/>
</dbReference>
<dbReference type="STRING" id="1385511.GCA_000425225_00800"/>